<evidence type="ECO:0000313" key="1">
    <source>
        <dbReference type="EMBL" id="KAH0511147.1"/>
    </source>
</evidence>
<reference evidence="1" key="1">
    <citation type="submission" date="2020-03" db="EMBL/GenBank/DDBJ databases">
        <title>Studies in the Genomics of Life Span.</title>
        <authorList>
            <person name="Glass D."/>
        </authorList>
    </citation>
    <scope>NUCLEOTIDE SEQUENCE</scope>
    <source>
        <strain evidence="1">LTLLF</strain>
        <tissue evidence="1">Muscle</tissue>
    </source>
</reference>
<evidence type="ECO:0000313" key="2">
    <source>
        <dbReference type="Proteomes" id="UP000710432"/>
    </source>
</evidence>
<sequence>MFGLRKNAVIGLNLYCGGGSLGAAGGSPAGARLMAEEAKARREGGGEAALLPGVGGR</sequence>
<dbReference type="AlphaFoldDB" id="A0A8J6L176"/>
<proteinExistence type="predicted"/>
<dbReference type="EMBL" id="JAATJU010022280">
    <property type="protein sequence ID" value="KAH0511147.1"/>
    <property type="molecule type" value="Genomic_DNA"/>
</dbReference>
<dbReference type="Proteomes" id="UP000710432">
    <property type="component" value="Unassembled WGS sequence"/>
</dbReference>
<name>A0A8J6L176_MICOH</name>
<protein>
    <submittedName>
        <fullName evidence="1">Induced myeloid leukemia cell differentiation protein Mcl-1-like protein</fullName>
    </submittedName>
</protein>
<organism evidence="1 2">
    <name type="scientific">Microtus ochrogaster</name>
    <name type="common">Prairie vole</name>
    <dbReference type="NCBI Taxonomy" id="79684"/>
    <lineage>
        <taxon>Eukaryota</taxon>
        <taxon>Metazoa</taxon>
        <taxon>Chordata</taxon>
        <taxon>Craniata</taxon>
        <taxon>Vertebrata</taxon>
        <taxon>Euteleostomi</taxon>
        <taxon>Mammalia</taxon>
        <taxon>Eutheria</taxon>
        <taxon>Euarchontoglires</taxon>
        <taxon>Glires</taxon>
        <taxon>Rodentia</taxon>
        <taxon>Myomorpha</taxon>
        <taxon>Muroidea</taxon>
        <taxon>Cricetidae</taxon>
        <taxon>Arvicolinae</taxon>
        <taxon>Microtus</taxon>
    </lineage>
</organism>
<gene>
    <name evidence="1" type="ORF">LTLLF_151640</name>
</gene>
<comment type="caution">
    <text evidence="1">The sequence shown here is derived from an EMBL/GenBank/DDBJ whole genome shotgun (WGS) entry which is preliminary data.</text>
</comment>
<accession>A0A8J6L176</accession>